<keyword evidence="1" id="KW-0812">Transmembrane</keyword>
<dbReference type="Proteomes" id="UP000185557">
    <property type="component" value="Unassembled WGS sequence"/>
</dbReference>
<name>A0A1U7J686_9CYAN</name>
<organism evidence="2 3">
    <name type="scientific">Phormidium tenue NIES-30</name>
    <dbReference type="NCBI Taxonomy" id="549789"/>
    <lineage>
        <taxon>Bacteria</taxon>
        <taxon>Bacillati</taxon>
        <taxon>Cyanobacteriota</taxon>
        <taxon>Cyanophyceae</taxon>
        <taxon>Oscillatoriophycideae</taxon>
        <taxon>Oscillatoriales</taxon>
        <taxon>Oscillatoriaceae</taxon>
        <taxon>Phormidium</taxon>
    </lineage>
</organism>
<feature type="transmembrane region" description="Helical" evidence="1">
    <location>
        <begin position="28"/>
        <end position="48"/>
    </location>
</feature>
<accession>A0A1U7J686</accession>
<evidence type="ECO:0000313" key="2">
    <source>
        <dbReference type="EMBL" id="OKH48333.1"/>
    </source>
</evidence>
<dbReference type="Pfam" id="PF07082">
    <property type="entry name" value="DUF1350"/>
    <property type="match status" value="1"/>
</dbReference>
<proteinExistence type="predicted"/>
<reference evidence="2 3" key="1">
    <citation type="submission" date="2016-11" db="EMBL/GenBank/DDBJ databases">
        <title>Draft Genome Sequences of Nine Cyanobacterial Strains from Diverse Habitats.</title>
        <authorList>
            <person name="Zhu T."/>
            <person name="Hou S."/>
            <person name="Lu X."/>
            <person name="Hess W.R."/>
        </authorList>
    </citation>
    <scope>NUCLEOTIDE SEQUENCE [LARGE SCALE GENOMIC DNA]</scope>
    <source>
        <strain evidence="2 3">NIES-30</strain>
    </source>
</reference>
<evidence type="ECO:0000256" key="1">
    <source>
        <dbReference type="SAM" id="Phobius"/>
    </source>
</evidence>
<dbReference type="InterPro" id="IPR010765">
    <property type="entry name" value="DUF1350"/>
</dbReference>
<dbReference type="AlphaFoldDB" id="A0A1U7J686"/>
<dbReference type="SUPFAM" id="SSF53474">
    <property type="entry name" value="alpha/beta-Hydrolases"/>
    <property type="match status" value="1"/>
</dbReference>
<evidence type="ECO:0008006" key="4">
    <source>
        <dbReference type="Google" id="ProtNLM"/>
    </source>
</evidence>
<dbReference type="STRING" id="549789.NIES30_09875"/>
<dbReference type="InterPro" id="IPR029058">
    <property type="entry name" value="AB_hydrolase_fold"/>
</dbReference>
<keyword evidence="3" id="KW-1185">Reference proteome</keyword>
<dbReference type="EMBL" id="MRCG01000006">
    <property type="protein sequence ID" value="OKH48333.1"/>
    <property type="molecule type" value="Genomic_DNA"/>
</dbReference>
<dbReference type="PANTHER" id="PTHR34127">
    <property type="entry name" value="OS04G0405600 PROTEIN"/>
    <property type="match status" value="1"/>
</dbReference>
<evidence type="ECO:0000313" key="3">
    <source>
        <dbReference type="Proteomes" id="UP000185557"/>
    </source>
</evidence>
<dbReference type="PANTHER" id="PTHR34127:SF1">
    <property type="entry name" value="OS04G0405600 PROTEIN"/>
    <property type="match status" value="1"/>
</dbReference>
<keyword evidence="1" id="KW-1133">Transmembrane helix</keyword>
<keyword evidence="1" id="KW-0472">Membrane</keyword>
<gene>
    <name evidence="2" type="ORF">NIES30_09875</name>
</gene>
<comment type="caution">
    <text evidence="2">The sequence shown here is derived from an EMBL/GenBank/DDBJ whole genome shotgun (WGS) entry which is preliminary data.</text>
</comment>
<protein>
    <recommendedName>
        <fullName evidence="4">DUF1350 domain-containing protein</fullName>
    </recommendedName>
</protein>
<sequence>MPDVDLPQFRFKPLTTSWAAIHPQPQGVIFFIGGAFFGTFPTVFYRYLLRSLYQEGYTLVALPFRFSFRHWSVAVSLANSKPQIRQELTALAKQQGYSYSLYGEDPNSPAFNYLWIGHSLGCKYIALLELLTDRAKQDQAVLNGCIESSQSQHLAEALDDVSLKQISLLNQPSILLDPVVSDLDSAVPIKSLRALVERFIRVEPSIEQTYCLISRSRLFALTSVIAFTSQLAKETVSTLEELLTLQLSSFKTLPLGNHLAVLGFKEGNFELVEAVLHAIDKAKARLPEPPR</sequence>